<dbReference type="Pfam" id="PF22570">
    <property type="entry name" value="LiaF-TM"/>
    <property type="match status" value="1"/>
</dbReference>
<evidence type="ECO:0000256" key="1">
    <source>
        <dbReference type="SAM" id="Phobius"/>
    </source>
</evidence>
<dbReference type="EMBL" id="WNLA01000016">
    <property type="protein sequence ID" value="MTW04516.1"/>
    <property type="molecule type" value="Genomic_DNA"/>
</dbReference>
<evidence type="ECO:0000313" key="3">
    <source>
        <dbReference type="EMBL" id="MTW04516.1"/>
    </source>
</evidence>
<dbReference type="Proteomes" id="UP000484015">
    <property type="component" value="Unassembled WGS sequence"/>
</dbReference>
<reference evidence="3 4" key="1">
    <citation type="submission" date="2019-11" db="EMBL/GenBank/DDBJ databases">
        <title>Type strains purchased from KCTC, JCM and DSMZ.</title>
        <authorList>
            <person name="Lu H."/>
        </authorList>
    </citation>
    <scope>NUCLEOTIDE SEQUENCE [LARGE SCALE GENOMIC DNA]</scope>
    <source>
        <strain evidence="3 4">KCTC 42409</strain>
    </source>
</reference>
<proteinExistence type="predicted"/>
<protein>
    <recommendedName>
        <fullName evidence="2">LiaF transmembrane domain-containing protein</fullName>
    </recommendedName>
</protein>
<keyword evidence="1" id="KW-1133">Transmembrane helix</keyword>
<keyword evidence="1" id="KW-0472">Membrane</keyword>
<evidence type="ECO:0000313" key="4">
    <source>
        <dbReference type="Proteomes" id="UP000484015"/>
    </source>
</evidence>
<dbReference type="AlphaFoldDB" id="A0A6L6Q4S1"/>
<feature type="transmembrane region" description="Helical" evidence="1">
    <location>
        <begin position="12"/>
        <end position="29"/>
    </location>
</feature>
<dbReference type="RefSeq" id="WP_155440874.1">
    <property type="nucleotide sequence ID" value="NZ_WNLA01000016.1"/>
</dbReference>
<gene>
    <name evidence="3" type="ORF">GM668_20790</name>
</gene>
<comment type="caution">
    <text evidence="3">The sequence shown here is derived from an EMBL/GenBank/DDBJ whole genome shotgun (WGS) entry which is preliminary data.</text>
</comment>
<dbReference type="OrthoDB" id="8776455at2"/>
<feature type="domain" description="LiaF transmembrane" evidence="2">
    <location>
        <begin position="15"/>
        <end position="109"/>
    </location>
</feature>
<organism evidence="3 4">
    <name type="scientific">Pseudoduganella ginsengisoli</name>
    <dbReference type="NCBI Taxonomy" id="1462440"/>
    <lineage>
        <taxon>Bacteria</taxon>
        <taxon>Pseudomonadati</taxon>
        <taxon>Pseudomonadota</taxon>
        <taxon>Betaproteobacteria</taxon>
        <taxon>Burkholderiales</taxon>
        <taxon>Oxalobacteraceae</taxon>
        <taxon>Telluria group</taxon>
        <taxon>Pseudoduganella</taxon>
    </lineage>
</organism>
<keyword evidence="4" id="KW-1185">Reference proteome</keyword>
<feature type="transmembrane region" description="Helical" evidence="1">
    <location>
        <begin position="94"/>
        <end position="111"/>
    </location>
</feature>
<feature type="transmembrane region" description="Helical" evidence="1">
    <location>
        <begin position="41"/>
        <end position="57"/>
    </location>
</feature>
<name>A0A6L6Q4S1_9BURK</name>
<sequence>MNDEAATQNWRKQMIWGLMIIAMGVAFLLDRTGQFDFGHLWHYWPLLVVIAGVSDLVPPTTAKLVLNGLSTITFGAWFYVSVEHLWGMGFHNSWPILIIMWGVKVALKPVLEKYMGNKE</sequence>
<evidence type="ECO:0000259" key="2">
    <source>
        <dbReference type="Pfam" id="PF22570"/>
    </source>
</evidence>
<dbReference type="InterPro" id="IPR054331">
    <property type="entry name" value="LiaF_TM"/>
</dbReference>
<keyword evidence="1" id="KW-0812">Transmembrane</keyword>
<accession>A0A6L6Q4S1</accession>
<feature type="transmembrane region" description="Helical" evidence="1">
    <location>
        <begin position="64"/>
        <end position="82"/>
    </location>
</feature>